<keyword evidence="8" id="KW-0325">Glycoprotein</keyword>
<evidence type="ECO:0000256" key="2">
    <source>
        <dbReference type="ARBA" id="ARBA00022692"/>
    </source>
</evidence>
<dbReference type="InterPro" id="IPR047526">
    <property type="entry name" value="TNR19/27/EDAR"/>
</dbReference>
<keyword evidence="3" id="KW-0677">Repeat</keyword>
<feature type="transmembrane region" description="Helical" evidence="9">
    <location>
        <begin position="165"/>
        <end position="190"/>
    </location>
</feature>
<evidence type="ECO:0000256" key="8">
    <source>
        <dbReference type="ARBA" id="ARBA00023180"/>
    </source>
</evidence>
<sequence>MEGLSMEASVSAALLMASCLLALSEPSCNQTQFLHSNGSCADCPVCGPGEQLTDDCGYGDGGEGGRCVACAEGQFSTETGLAPCWQCTRCILLNRQERAVCSPINNAQCGNCLPGYYKLRSRSGEVDLLCMPCYSPTGKIRKECLPLQWKHTSTAVTLDTVQVSMALIGSVTSASIFLLLLLLWALLLIIERFGEFCLPVQTMAKKCTQFPIRFLYSHKVGMECGLYVFFVFFVGCSEQVRKYCPEGLHFEVGTAFPRNTLLSNTTETGAIPSITPPESPGPTQDAHHRCLSSLSREGEVHPTSIVINVTTNIKPSLQHGGEDGPWEGQRGHCHTPEEMEQKLLEICTVSQGQSLEELNYDTVQDLSLLLDSGGCGRGSGVRRLGYSLGVTPEVLSNLHGFQDLFQYLRTSTYILLPQLAQAAALLPRPDVVARIHRGLVANHTEISRP</sequence>
<evidence type="ECO:0000313" key="13">
    <source>
        <dbReference type="Proteomes" id="UP000694557"/>
    </source>
</evidence>
<dbReference type="Proteomes" id="UP000694557">
    <property type="component" value="Unassembled WGS sequence"/>
</dbReference>
<dbReference type="PANTHER" id="PTHR12120">
    <property type="entry name" value="TNFR-CYS DOMAIN-CONTAINING PROTEIN"/>
    <property type="match status" value="1"/>
</dbReference>
<dbReference type="PANTHER" id="PTHR12120:SF10">
    <property type="entry name" value="TNFR-CYS DOMAIN-CONTAINING PROTEIN"/>
    <property type="match status" value="1"/>
</dbReference>
<reference evidence="12" key="1">
    <citation type="submission" date="2025-08" db="UniProtKB">
        <authorList>
            <consortium name="Ensembl"/>
        </authorList>
    </citation>
    <scope>IDENTIFICATION</scope>
</reference>
<evidence type="ECO:0000256" key="7">
    <source>
        <dbReference type="ARBA" id="ARBA00023170"/>
    </source>
</evidence>
<dbReference type="GO" id="GO:0038023">
    <property type="term" value="F:signaling receptor activity"/>
    <property type="evidence" value="ECO:0007669"/>
    <property type="project" value="InterPro"/>
</dbReference>
<dbReference type="Ensembl" id="ENSOKIT00005022840.1">
    <property type="protein sequence ID" value="ENSOKIP00005021478.1"/>
    <property type="gene ID" value="ENSOKIG00005009480.1"/>
</dbReference>
<dbReference type="GO" id="GO:0005886">
    <property type="term" value="C:plasma membrane"/>
    <property type="evidence" value="ECO:0007669"/>
    <property type="project" value="TreeGrafter"/>
</dbReference>
<evidence type="ECO:0000256" key="6">
    <source>
        <dbReference type="ARBA" id="ARBA00023157"/>
    </source>
</evidence>
<keyword evidence="10" id="KW-0732">Signal</keyword>
<organism evidence="12 13">
    <name type="scientific">Oncorhynchus kisutch</name>
    <name type="common">Coho salmon</name>
    <name type="synonym">Salmo kisutch</name>
    <dbReference type="NCBI Taxonomy" id="8019"/>
    <lineage>
        <taxon>Eukaryota</taxon>
        <taxon>Metazoa</taxon>
        <taxon>Chordata</taxon>
        <taxon>Craniata</taxon>
        <taxon>Vertebrata</taxon>
        <taxon>Euteleostomi</taxon>
        <taxon>Actinopterygii</taxon>
        <taxon>Neopterygii</taxon>
        <taxon>Teleostei</taxon>
        <taxon>Protacanthopterygii</taxon>
        <taxon>Salmoniformes</taxon>
        <taxon>Salmonidae</taxon>
        <taxon>Salmoninae</taxon>
        <taxon>Oncorhynchus</taxon>
    </lineage>
</organism>
<name>A0A8C7DJZ7_ONCKI</name>
<dbReference type="Gene3D" id="2.10.50.10">
    <property type="entry name" value="Tumor Necrosis Factor Receptor, subunit A, domain 2"/>
    <property type="match status" value="1"/>
</dbReference>
<dbReference type="GO" id="GO:0043123">
    <property type="term" value="P:positive regulation of canonical NF-kappaB signal transduction"/>
    <property type="evidence" value="ECO:0007669"/>
    <property type="project" value="InterPro"/>
</dbReference>
<keyword evidence="5 9" id="KW-0472">Membrane</keyword>
<evidence type="ECO:0000259" key="11">
    <source>
        <dbReference type="PROSITE" id="PS00652"/>
    </source>
</evidence>
<keyword evidence="2 9" id="KW-0812">Transmembrane</keyword>
<evidence type="ECO:0000256" key="9">
    <source>
        <dbReference type="SAM" id="Phobius"/>
    </source>
</evidence>
<dbReference type="AlphaFoldDB" id="A0A8C7DJZ7"/>
<keyword evidence="7" id="KW-0675">Receptor</keyword>
<evidence type="ECO:0000256" key="3">
    <source>
        <dbReference type="ARBA" id="ARBA00022737"/>
    </source>
</evidence>
<reference evidence="12" key="2">
    <citation type="submission" date="2025-09" db="UniProtKB">
        <authorList>
            <consortium name="Ensembl"/>
        </authorList>
    </citation>
    <scope>IDENTIFICATION</scope>
</reference>
<evidence type="ECO:0000256" key="10">
    <source>
        <dbReference type="SAM" id="SignalP"/>
    </source>
</evidence>
<protein>
    <recommendedName>
        <fullName evidence="11">TNFR-Cys domain-containing protein</fullName>
    </recommendedName>
</protein>
<accession>A0A8C7DJZ7</accession>
<feature type="chain" id="PRO_5034419804" description="TNFR-Cys domain-containing protein" evidence="10">
    <location>
        <begin position="25"/>
        <end position="449"/>
    </location>
</feature>
<keyword evidence="4 9" id="KW-1133">Transmembrane helix</keyword>
<proteinExistence type="predicted"/>
<dbReference type="PROSITE" id="PS00652">
    <property type="entry name" value="TNFR_NGFR_1"/>
    <property type="match status" value="1"/>
</dbReference>
<evidence type="ECO:0000256" key="5">
    <source>
        <dbReference type="ARBA" id="ARBA00023136"/>
    </source>
</evidence>
<gene>
    <name evidence="12" type="primary">LOC109910145</name>
</gene>
<evidence type="ECO:0000256" key="1">
    <source>
        <dbReference type="ARBA" id="ARBA00004167"/>
    </source>
</evidence>
<feature type="domain" description="TNFR-Cys" evidence="11">
    <location>
        <begin position="70"/>
        <end position="109"/>
    </location>
</feature>
<keyword evidence="6" id="KW-1015">Disulfide bond</keyword>
<evidence type="ECO:0000313" key="12">
    <source>
        <dbReference type="Ensembl" id="ENSOKIP00005021478.1"/>
    </source>
</evidence>
<feature type="signal peptide" evidence="10">
    <location>
        <begin position="1"/>
        <end position="24"/>
    </location>
</feature>
<dbReference type="InterPro" id="IPR001368">
    <property type="entry name" value="TNFR/NGFR_Cys_rich_reg"/>
</dbReference>
<keyword evidence="13" id="KW-1185">Reference proteome</keyword>
<evidence type="ECO:0000256" key="4">
    <source>
        <dbReference type="ARBA" id="ARBA00022989"/>
    </source>
</evidence>
<comment type="subcellular location">
    <subcellularLocation>
        <location evidence="1">Membrane</location>
        <topology evidence="1">Single-pass membrane protein</topology>
    </subcellularLocation>
</comment>
<dbReference type="GO" id="GO:0046330">
    <property type="term" value="P:positive regulation of JNK cascade"/>
    <property type="evidence" value="ECO:0007669"/>
    <property type="project" value="InterPro"/>
</dbReference>
<dbReference type="GeneTree" id="ENSGT00940000153259"/>